<reference evidence="2 3" key="1">
    <citation type="journal article" date="2015" name="Biotechnol. Bioeng.">
        <title>Genome sequence and phenotypic characterization of Caulobacter segnis.</title>
        <authorList>
            <person name="Patel S."/>
            <person name="Fletcher B."/>
            <person name="Scott D.C."/>
            <person name="Ely B."/>
        </authorList>
    </citation>
    <scope>NUCLEOTIDE SEQUENCE [LARGE SCALE GENOMIC DNA]</scope>
    <source>
        <strain evidence="2 3">ERI-2</strain>
    </source>
</reference>
<keyword evidence="1" id="KW-0812">Transmembrane</keyword>
<protein>
    <submittedName>
        <fullName evidence="2">Spore cortex protein YabQ (Spore_YabQ)</fullName>
    </submittedName>
</protein>
<dbReference type="InterPro" id="IPR019074">
    <property type="entry name" value="YabQ"/>
</dbReference>
<keyword evidence="1" id="KW-1133">Transmembrane helix</keyword>
<evidence type="ECO:0000313" key="3">
    <source>
        <dbReference type="Proteomes" id="UP000077407"/>
    </source>
</evidence>
<name>A0A168LCM2_9CLOT</name>
<proteinExistence type="predicted"/>
<feature type="transmembrane region" description="Helical" evidence="1">
    <location>
        <begin position="12"/>
        <end position="29"/>
    </location>
</feature>
<feature type="transmembrane region" description="Helical" evidence="1">
    <location>
        <begin position="106"/>
        <end position="126"/>
    </location>
</feature>
<feature type="transmembrane region" description="Helical" evidence="1">
    <location>
        <begin position="49"/>
        <end position="67"/>
    </location>
</feature>
<comment type="caution">
    <text evidence="2">The sequence shown here is derived from an EMBL/GenBank/DDBJ whole genome shotgun (WGS) entry which is preliminary data.</text>
</comment>
<organism evidence="2 3">
    <name type="scientific">Clostridium ljungdahlii</name>
    <dbReference type="NCBI Taxonomy" id="1538"/>
    <lineage>
        <taxon>Bacteria</taxon>
        <taxon>Bacillati</taxon>
        <taxon>Bacillota</taxon>
        <taxon>Clostridia</taxon>
        <taxon>Eubacteriales</taxon>
        <taxon>Clostridiaceae</taxon>
        <taxon>Clostridium</taxon>
    </lineage>
</organism>
<dbReference type="AlphaFoldDB" id="A0A168LCM2"/>
<sequence>MIISISTQIRLIIFSLTAGIITGILFDFYRLIRGFKDLNKIITFIEDTLFWVFTAIIVFIFLMYTNYAYMGMYVYILLGIGICLYLKFFSNLLIELHNKFFRALGRLFRVFIYIIIYPFQYLIYSIKRKNKKKYKN</sequence>
<accession>A0A168LCM2</accession>
<keyword evidence="1" id="KW-0472">Membrane</keyword>
<feature type="transmembrane region" description="Helical" evidence="1">
    <location>
        <begin position="74"/>
        <end position="94"/>
    </location>
</feature>
<evidence type="ECO:0000313" key="2">
    <source>
        <dbReference type="EMBL" id="OAA82973.1"/>
    </source>
</evidence>
<evidence type="ECO:0000256" key="1">
    <source>
        <dbReference type="SAM" id="Phobius"/>
    </source>
</evidence>
<dbReference type="EMBL" id="LITT01000063">
    <property type="protein sequence ID" value="OAA82973.1"/>
    <property type="molecule type" value="Genomic_DNA"/>
</dbReference>
<dbReference type="NCBIfam" id="TIGR02893">
    <property type="entry name" value="spore_yabQ"/>
    <property type="match status" value="1"/>
</dbReference>
<dbReference type="RefSeq" id="WP_063556998.1">
    <property type="nucleotide sequence ID" value="NZ_LITT01000063.1"/>
</dbReference>
<dbReference type="OrthoDB" id="1685240at2"/>
<dbReference type="Proteomes" id="UP000077407">
    <property type="component" value="Unassembled WGS sequence"/>
</dbReference>
<dbReference type="Pfam" id="PF09578">
    <property type="entry name" value="Spore_YabQ"/>
    <property type="match status" value="1"/>
</dbReference>
<gene>
    <name evidence="2" type="ORF">WY13_03744</name>
</gene>
<dbReference type="PATRIC" id="fig|1538.10.peg.3820"/>